<name>A0A166B692_EXIGL</name>
<dbReference type="EMBL" id="KV425921">
    <property type="protein sequence ID" value="KZV98239.1"/>
    <property type="molecule type" value="Genomic_DNA"/>
</dbReference>
<protein>
    <recommendedName>
        <fullName evidence="3">Chitinase</fullName>
    </recommendedName>
</protein>
<dbReference type="Proteomes" id="UP000077266">
    <property type="component" value="Unassembled WGS sequence"/>
</dbReference>
<evidence type="ECO:0000313" key="1">
    <source>
        <dbReference type="EMBL" id="KZV98239.1"/>
    </source>
</evidence>
<keyword evidence="2" id="KW-1185">Reference proteome</keyword>
<dbReference type="AlphaFoldDB" id="A0A166B692"/>
<proteinExistence type="predicted"/>
<reference evidence="1 2" key="1">
    <citation type="journal article" date="2016" name="Mol. Biol. Evol.">
        <title>Comparative Genomics of Early-Diverging Mushroom-Forming Fungi Provides Insights into the Origins of Lignocellulose Decay Capabilities.</title>
        <authorList>
            <person name="Nagy L.G."/>
            <person name="Riley R."/>
            <person name="Tritt A."/>
            <person name="Adam C."/>
            <person name="Daum C."/>
            <person name="Floudas D."/>
            <person name="Sun H."/>
            <person name="Yadav J.S."/>
            <person name="Pangilinan J."/>
            <person name="Larsson K.H."/>
            <person name="Matsuura K."/>
            <person name="Barry K."/>
            <person name="Labutti K."/>
            <person name="Kuo R."/>
            <person name="Ohm R.A."/>
            <person name="Bhattacharya S.S."/>
            <person name="Shirouzu T."/>
            <person name="Yoshinaga Y."/>
            <person name="Martin F.M."/>
            <person name="Grigoriev I.V."/>
            <person name="Hibbett D.S."/>
        </authorList>
    </citation>
    <scope>NUCLEOTIDE SEQUENCE [LARGE SCALE GENOMIC DNA]</scope>
    <source>
        <strain evidence="1 2">HHB12029</strain>
    </source>
</reference>
<feature type="non-terminal residue" evidence="1">
    <location>
        <position position="1"/>
    </location>
</feature>
<dbReference type="SUPFAM" id="SSF51445">
    <property type="entry name" value="(Trans)glycosidases"/>
    <property type="match status" value="1"/>
</dbReference>
<dbReference type="InterPro" id="IPR017853">
    <property type="entry name" value="GH"/>
</dbReference>
<evidence type="ECO:0008006" key="3">
    <source>
        <dbReference type="Google" id="ProtNLM"/>
    </source>
</evidence>
<dbReference type="Gene3D" id="3.20.20.80">
    <property type="entry name" value="Glycosidases"/>
    <property type="match status" value="1"/>
</dbReference>
<accession>A0A166B692</accession>
<dbReference type="OrthoDB" id="73875at2759"/>
<sequence>EDEFIGAVKDKVSKGKLVQLGVFWDFGQHANDTEQAKFIETVTSIIDKYGFNGIDLNEFGFPTLDDGDDDFEQPQTTAVVNYIQTLRTIKAKYGDDFGLSFTIRSTSFQLSSDTYGYHFNGAYLPVIHALRDELSTLCLHHFDGTDDVLDWNGAKVSQDSSDYWVAMVDRPLSGFIVAGKSLPPFPASKVAVGVAPWNPSSQDSFRVNLENGLKCVMTGQACAAIRTQKGPFPAPRNILWLQESLYTTKIYGQRARTGPLPVVIDFAFTDMIYSVFDRSHMIAGYVSSLPRIFA</sequence>
<evidence type="ECO:0000313" key="2">
    <source>
        <dbReference type="Proteomes" id="UP000077266"/>
    </source>
</evidence>
<dbReference type="InParanoid" id="A0A166B692"/>
<organism evidence="1 2">
    <name type="scientific">Exidia glandulosa HHB12029</name>
    <dbReference type="NCBI Taxonomy" id="1314781"/>
    <lineage>
        <taxon>Eukaryota</taxon>
        <taxon>Fungi</taxon>
        <taxon>Dikarya</taxon>
        <taxon>Basidiomycota</taxon>
        <taxon>Agaricomycotina</taxon>
        <taxon>Agaricomycetes</taxon>
        <taxon>Auriculariales</taxon>
        <taxon>Exidiaceae</taxon>
        <taxon>Exidia</taxon>
    </lineage>
</organism>
<gene>
    <name evidence="1" type="ORF">EXIGLDRAFT_607223</name>
</gene>